<evidence type="ECO:0000313" key="3">
    <source>
        <dbReference type="Proteomes" id="UP000634136"/>
    </source>
</evidence>
<dbReference type="InterPro" id="IPR052343">
    <property type="entry name" value="Retrotransposon-Effector_Assoc"/>
</dbReference>
<reference evidence="2" key="1">
    <citation type="submission" date="2020-09" db="EMBL/GenBank/DDBJ databases">
        <title>Genome-Enabled Discovery of Anthraquinone Biosynthesis in Senna tora.</title>
        <authorList>
            <person name="Kang S.-H."/>
            <person name="Pandey R.P."/>
            <person name="Lee C.-M."/>
            <person name="Sim J.-S."/>
            <person name="Jeong J.-T."/>
            <person name="Choi B.-S."/>
            <person name="Jung M."/>
            <person name="Ginzburg D."/>
            <person name="Zhao K."/>
            <person name="Won S.Y."/>
            <person name="Oh T.-J."/>
            <person name="Yu Y."/>
            <person name="Kim N.-H."/>
            <person name="Lee O.R."/>
            <person name="Lee T.-H."/>
            <person name="Bashyal P."/>
            <person name="Kim T.-S."/>
            <person name="Lee W.-H."/>
            <person name="Kawkins C."/>
            <person name="Kim C.-K."/>
            <person name="Kim J.S."/>
            <person name="Ahn B.O."/>
            <person name="Rhee S.Y."/>
            <person name="Sohng J.K."/>
        </authorList>
    </citation>
    <scope>NUCLEOTIDE SEQUENCE</scope>
    <source>
        <tissue evidence="2">Leaf</tissue>
    </source>
</reference>
<accession>A0A834W914</accession>
<organism evidence="2 3">
    <name type="scientific">Senna tora</name>
    <dbReference type="NCBI Taxonomy" id="362788"/>
    <lineage>
        <taxon>Eukaryota</taxon>
        <taxon>Viridiplantae</taxon>
        <taxon>Streptophyta</taxon>
        <taxon>Embryophyta</taxon>
        <taxon>Tracheophyta</taxon>
        <taxon>Spermatophyta</taxon>
        <taxon>Magnoliopsida</taxon>
        <taxon>eudicotyledons</taxon>
        <taxon>Gunneridae</taxon>
        <taxon>Pentapetalae</taxon>
        <taxon>rosids</taxon>
        <taxon>fabids</taxon>
        <taxon>Fabales</taxon>
        <taxon>Fabaceae</taxon>
        <taxon>Caesalpinioideae</taxon>
        <taxon>Cassia clade</taxon>
        <taxon>Senna</taxon>
    </lineage>
</organism>
<dbReference type="PANTHER" id="PTHR46890:SF48">
    <property type="entry name" value="RNA-DIRECTED DNA POLYMERASE"/>
    <property type="match status" value="1"/>
</dbReference>
<sequence>MNQSWQSKLRSNTHMALSTIGKRGNLSRIVMSIMLWRGSRRLFHISFLKSHDRTKLELSRNWLPLDRLIELPSKGNQFTWTNNRTREDAVCEKLDRALCNASWVNKYPLSLSEAFPIAASEHSPICVTMDNNVQKAFFLLDCIHNAKENLKSLQVNPQEQQVREQERVVKHHLEHLLDCEQALWAQRAHQYQMDGSKAPGPEGFPPMFYLQCWPLIENDIFLCVAEYQPIGLCKVSCKVISKVLTNRLQEIMNDLTAPFQSAFVKGRNIADNILVASEVLNYIRRNKKETLRGMHVLERWVRLRMQCVTKTSLWVLVNGKPSNQFVPQCGLRQGDPLSSYLFIMGFNVFSQVMINAQLQRKLPEEAFCMLQDFGEISGLKLNLKKCEHLQDRLKTWKSIMLLQASRLTLIKSVLTSMPIYHMAYYKLSTLEADNLYILGAWESRICMILTQPYLLNNFGGLLITPPVSTVQSCSVSMVILWSLEISIALLMPLLVGGIYSSKELILLHLKWVIGTGDKFAINNPCWFQTISNSGGITRVSQLIDHAGYWKRSVVNSMYNAKDANIILKLPTSRHQNEDQIVWEGNFKGKYTVRDSYNMLRIPNYRNLNNLCFQNWQLLWRLKTPPKILNFAWKLGHESFPLGQNLLRRGFKIQGTCSFGCSIIENIQHLFCDCHFARAVWMGSLLGLLSSNIGDSFMDWINNLLQQAKKDYVETESLLMVEQVLIFAWYIYNKRNKTLFQNVTSNPYSTIAMALRIFEDIALSRKDLICHGNLQDRAHRRNSQLISNALQDPSSLITLGRDIKSLIDTFNSIIVCYILWSLPMMPMFGREAGIRVHLKVTLVNISSSVLLGFTQT</sequence>
<evidence type="ECO:0000313" key="2">
    <source>
        <dbReference type="EMBL" id="KAF7808489.1"/>
    </source>
</evidence>
<dbReference type="EMBL" id="JAAIUW010000011">
    <property type="protein sequence ID" value="KAF7808489.1"/>
    <property type="molecule type" value="Genomic_DNA"/>
</dbReference>
<dbReference type="PANTHER" id="PTHR46890">
    <property type="entry name" value="NON-LTR RETROLELEMENT REVERSE TRANSCRIPTASE-LIKE PROTEIN-RELATED"/>
    <property type="match status" value="1"/>
</dbReference>
<gene>
    <name evidence="2" type="ORF">G2W53_035232</name>
</gene>
<keyword evidence="3" id="KW-1185">Reference proteome</keyword>
<dbReference type="Proteomes" id="UP000634136">
    <property type="component" value="Unassembled WGS sequence"/>
</dbReference>
<dbReference type="AlphaFoldDB" id="A0A834W914"/>
<feature type="domain" description="Reverse transcriptase zinc-binding" evidence="1">
    <location>
        <begin position="590"/>
        <end position="680"/>
    </location>
</feature>
<dbReference type="Pfam" id="PF13966">
    <property type="entry name" value="zf-RVT"/>
    <property type="match status" value="1"/>
</dbReference>
<comment type="caution">
    <text evidence="2">The sequence shown here is derived from an EMBL/GenBank/DDBJ whole genome shotgun (WGS) entry which is preliminary data.</text>
</comment>
<name>A0A834W914_9FABA</name>
<evidence type="ECO:0000259" key="1">
    <source>
        <dbReference type="Pfam" id="PF13966"/>
    </source>
</evidence>
<proteinExistence type="predicted"/>
<dbReference type="OrthoDB" id="10065625at2759"/>
<dbReference type="InterPro" id="IPR026960">
    <property type="entry name" value="RVT-Znf"/>
</dbReference>
<protein>
    <submittedName>
        <fullName evidence="2">Ribonuclease H</fullName>
    </submittedName>
</protein>